<evidence type="ECO:0000256" key="1">
    <source>
        <dbReference type="SAM" id="SignalP"/>
    </source>
</evidence>
<dbReference type="Proteomes" id="UP000499080">
    <property type="component" value="Unassembled WGS sequence"/>
</dbReference>
<reference evidence="2 3" key="1">
    <citation type="journal article" date="2019" name="Sci. Rep.">
        <title>Orb-weaving spider Araneus ventricosus genome elucidates the spidroin gene catalogue.</title>
        <authorList>
            <person name="Kono N."/>
            <person name="Nakamura H."/>
            <person name="Ohtoshi R."/>
            <person name="Moran D.A.P."/>
            <person name="Shinohara A."/>
            <person name="Yoshida Y."/>
            <person name="Fujiwara M."/>
            <person name="Mori M."/>
            <person name="Tomita M."/>
            <person name="Arakawa K."/>
        </authorList>
    </citation>
    <scope>NUCLEOTIDE SEQUENCE [LARGE SCALE GENOMIC DNA]</scope>
</reference>
<feature type="chain" id="PRO_5021187628" description="Kazal-like domain-containing protein" evidence="1">
    <location>
        <begin position="26"/>
        <end position="107"/>
    </location>
</feature>
<sequence length="107" mass="12104">MAFNMIIKLFLLSLSVLFIAKVTLGKIDCEIGPFESCGSLKLFDEIPGEVSKFYDSCVETKSYFRCINEFQVKCGMERMEVFPTPVLFEDTYGTISEICEEGTLLNT</sequence>
<proteinExistence type="predicted"/>
<keyword evidence="1" id="KW-0732">Signal</keyword>
<dbReference type="EMBL" id="BGPR01003663">
    <property type="protein sequence ID" value="GBM90970.1"/>
    <property type="molecule type" value="Genomic_DNA"/>
</dbReference>
<evidence type="ECO:0008006" key="4">
    <source>
        <dbReference type="Google" id="ProtNLM"/>
    </source>
</evidence>
<feature type="non-terminal residue" evidence="2">
    <location>
        <position position="107"/>
    </location>
</feature>
<protein>
    <recommendedName>
        <fullName evidence="4">Kazal-like domain-containing protein</fullName>
    </recommendedName>
</protein>
<evidence type="ECO:0000313" key="2">
    <source>
        <dbReference type="EMBL" id="GBM90970.1"/>
    </source>
</evidence>
<evidence type="ECO:0000313" key="3">
    <source>
        <dbReference type="Proteomes" id="UP000499080"/>
    </source>
</evidence>
<comment type="caution">
    <text evidence="2">The sequence shown here is derived from an EMBL/GenBank/DDBJ whole genome shotgun (WGS) entry which is preliminary data.</text>
</comment>
<gene>
    <name evidence="2" type="ORF">AVEN_275250_1</name>
</gene>
<keyword evidence="3" id="KW-1185">Reference proteome</keyword>
<feature type="signal peptide" evidence="1">
    <location>
        <begin position="1"/>
        <end position="25"/>
    </location>
</feature>
<accession>A0A4Y2JLP8</accession>
<dbReference type="AlphaFoldDB" id="A0A4Y2JLP8"/>
<name>A0A4Y2JLP8_ARAVE</name>
<organism evidence="2 3">
    <name type="scientific">Araneus ventricosus</name>
    <name type="common">Orbweaver spider</name>
    <name type="synonym">Epeira ventricosa</name>
    <dbReference type="NCBI Taxonomy" id="182803"/>
    <lineage>
        <taxon>Eukaryota</taxon>
        <taxon>Metazoa</taxon>
        <taxon>Ecdysozoa</taxon>
        <taxon>Arthropoda</taxon>
        <taxon>Chelicerata</taxon>
        <taxon>Arachnida</taxon>
        <taxon>Araneae</taxon>
        <taxon>Araneomorphae</taxon>
        <taxon>Entelegynae</taxon>
        <taxon>Araneoidea</taxon>
        <taxon>Araneidae</taxon>
        <taxon>Araneus</taxon>
    </lineage>
</organism>